<proteinExistence type="predicted"/>
<comment type="caution">
    <text evidence="1">The sequence shown here is derived from an EMBL/GenBank/DDBJ whole genome shotgun (WGS) entry which is preliminary data.</text>
</comment>
<sequence length="110" mass="13028">MNTDTFISATMAVELYQPEAETLYSIERAEQLTHIPRRRIALYYRYGLVSPVHDPEMGGWFFNDEGLLTLRRVDHLHRVCGMNPSAIRLLLGLMQEVEELRRELRFWRGY</sequence>
<dbReference type="SUPFAM" id="SSF46955">
    <property type="entry name" value="Putative DNA-binding domain"/>
    <property type="match status" value="1"/>
</dbReference>
<keyword evidence="2" id="KW-1185">Reference proteome</keyword>
<organism evidence="1 2">
    <name type="scientific">Limisphaera ngatamarikiensis</name>
    <dbReference type="NCBI Taxonomy" id="1324935"/>
    <lineage>
        <taxon>Bacteria</taxon>
        <taxon>Pseudomonadati</taxon>
        <taxon>Verrucomicrobiota</taxon>
        <taxon>Verrucomicrobiia</taxon>
        <taxon>Limisphaerales</taxon>
        <taxon>Limisphaeraceae</taxon>
        <taxon>Limisphaera</taxon>
    </lineage>
</organism>
<dbReference type="InterPro" id="IPR009061">
    <property type="entry name" value="DNA-bd_dom_put_sf"/>
</dbReference>
<protein>
    <submittedName>
        <fullName evidence="1">MerR family transcriptional regulator</fullName>
    </submittedName>
</protein>
<dbReference type="AlphaFoldDB" id="A0A6M1RF99"/>
<name>A0A6M1RF99_9BACT</name>
<gene>
    <name evidence="1" type="ORF">G4L39_02600</name>
</gene>
<dbReference type="Proteomes" id="UP000477311">
    <property type="component" value="Unassembled WGS sequence"/>
</dbReference>
<evidence type="ECO:0000313" key="2">
    <source>
        <dbReference type="Proteomes" id="UP000477311"/>
    </source>
</evidence>
<accession>A0A6M1RF99</accession>
<evidence type="ECO:0000313" key="1">
    <source>
        <dbReference type="EMBL" id="NGO38286.1"/>
    </source>
</evidence>
<dbReference type="RefSeq" id="WP_165105675.1">
    <property type="nucleotide sequence ID" value="NZ_JAAKYA010000014.1"/>
</dbReference>
<reference evidence="1 2" key="1">
    <citation type="submission" date="2020-02" db="EMBL/GenBank/DDBJ databases">
        <title>Draft genome sequence of Limisphaera ngatamarikiensis NGM72.4T, a thermophilic Verrucomicrobia grouped in subdivision 3.</title>
        <authorList>
            <person name="Carere C.R."/>
            <person name="Steen J."/>
            <person name="Hugenholtz P."/>
            <person name="Stott M.B."/>
        </authorList>
    </citation>
    <scope>NUCLEOTIDE SEQUENCE [LARGE SCALE GENOMIC DNA]</scope>
    <source>
        <strain evidence="1 2">NGM72.4</strain>
    </source>
</reference>
<dbReference type="EMBL" id="JAAKYA010000014">
    <property type="protein sequence ID" value="NGO38286.1"/>
    <property type="molecule type" value="Genomic_DNA"/>
</dbReference>
<dbReference type="Gene3D" id="1.10.1660.10">
    <property type="match status" value="1"/>
</dbReference>
<dbReference type="Pfam" id="PF13591">
    <property type="entry name" value="MerR_2"/>
    <property type="match status" value="1"/>
</dbReference>